<gene>
    <name evidence="1" type="ORF">MSG28_006626</name>
</gene>
<dbReference type="Proteomes" id="UP001064048">
    <property type="component" value="Chromosome 10"/>
</dbReference>
<protein>
    <submittedName>
        <fullName evidence="1">Uncharacterized protein</fullName>
    </submittedName>
</protein>
<proteinExistence type="predicted"/>
<evidence type="ECO:0000313" key="1">
    <source>
        <dbReference type="EMBL" id="KAI8422892.1"/>
    </source>
</evidence>
<keyword evidence="2" id="KW-1185">Reference proteome</keyword>
<reference evidence="1 2" key="1">
    <citation type="journal article" date="2022" name="Genome Biol. Evol.">
        <title>The Spruce Budworm Genome: Reconstructing the Evolutionary History of Antifreeze Proteins.</title>
        <authorList>
            <person name="Beliveau C."/>
            <person name="Gagne P."/>
            <person name="Picq S."/>
            <person name="Vernygora O."/>
            <person name="Keeling C.I."/>
            <person name="Pinkney K."/>
            <person name="Doucet D."/>
            <person name="Wen F."/>
            <person name="Johnston J.S."/>
            <person name="Maaroufi H."/>
            <person name="Boyle B."/>
            <person name="Laroche J."/>
            <person name="Dewar K."/>
            <person name="Juretic N."/>
            <person name="Blackburn G."/>
            <person name="Nisole A."/>
            <person name="Brunet B."/>
            <person name="Brandao M."/>
            <person name="Lumley L."/>
            <person name="Duan J."/>
            <person name="Quan G."/>
            <person name="Lucarotti C.J."/>
            <person name="Roe A.D."/>
            <person name="Sperling F.A.H."/>
            <person name="Levesque R.C."/>
            <person name="Cusson M."/>
        </authorList>
    </citation>
    <scope>NUCLEOTIDE SEQUENCE [LARGE SCALE GENOMIC DNA]</scope>
    <source>
        <strain evidence="1">Glfc:IPQL:Cfum</strain>
    </source>
</reference>
<name>A0ACC0JFM0_CHOFU</name>
<comment type="caution">
    <text evidence="1">The sequence shown here is derived from an EMBL/GenBank/DDBJ whole genome shotgun (WGS) entry which is preliminary data.</text>
</comment>
<dbReference type="EMBL" id="CM046110">
    <property type="protein sequence ID" value="KAI8422892.1"/>
    <property type="molecule type" value="Genomic_DNA"/>
</dbReference>
<organism evidence="1 2">
    <name type="scientific">Choristoneura fumiferana</name>
    <name type="common">Spruce budworm moth</name>
    <name type="synonym">Archips fumiferana</name>
    <dbReference type="NCBI Taxonomy" id="7141"/>
    <lineage>
        <taxon>Eukaryota</taxon>
        <taxon>Metazoa</taxon>
        <taxon>Ecdysozoa</taxon>
        <taxon>Arthropoda</taxon>
        <taxon>Hexapoda</taxon>
        <taxon>Insecta</taxon>
        <taxon>Pterygota</taxon>
        <taxon>Neoptera</taxon>
        <taxon>Endopterygota</taxon>
        <taxon>Lepidoptera</taxon>
        <taxon>Glossata</taxon>
        <taxon>Ditrysia</taxon>
        <taxon>Tortricoidea</taxon>
        <taxon>Tortricidae</taxon>
        <taxon>Tortricinae</taxon>
        <taxon>Choristoneura</taxon>
    </lineage>
</organism>
<sequence>MQVGERHTCANNASLLILVRFAGRGSASGGSLDSRRGRGARALTRAANEHTRPRRAAPPLSARPDWPGAVSRLISVISAIRYRHPQPAQCRAASRGHQRWCSVVQQQQQPPAAAAAAAAASSSDVAGAAMRSKDRLAELLQRAEAAGAVYQDTVLAVDEGGAGGAPPHMEDMLQEAEAAVRWSSELTGLTATMRRLHAHPAFHTSPEMQEQLDSLVTQAHALGLKAAGALRQLEQRAGGAGVGAGPARAPRGCRRRAAGAGSRPRSSSTTPRSATCAPRAAACSPTSSRSVSNTNSNTNSEITEEECERLLDDNRLQLFVDNIAAETLEARRGLRDAEARRAELARVEAALQDQEQIDSVEYFALQATEHVESGGHELLRGNVFRKKTKQKKISLIVCVSVAVFIILLVLIYT</sequence>
<evidence type="ECO:0000313" key="2">
    <source>
        <dbReference type="Proteomes" id="UP001064048"/>
    </source>
</evidence>
<accession>A0ACC0JFM0</accession>